<keyword evidence="3 8" id="KW-0028">Amino-acid biosynthesis</keyword>
<evidence type="ECO:0000256" key="3">
    <source>
        <dbReference type="ARBA" id="ARBA00022605"/>
    </source>
</evidence>
<dbReference type="PROSITE" id="PS00614">
    <property type="entry name" value="IGPS"/>
    <property type="match status" value="1"/>
</dbReference>
<evidence type="ECO:0000256" key="1">
    <source>
        <dbReference type="ARBA" id="ARBA00001633"/>
    </source>
</evidence>
<keyword evidence="4 8" id="KW-0210">Decarboxylase</keyword>
<evidence type="ECO:0000256" key="5">
    <source>
        <dbReference type="ARBA" id="ARBA00022822"/>
    </source>
</evidence>
<protein>
    <recommendedName>
        <fullName evidence="8">Indole-3-glycerol phosphate synthase</fullName>
        <shortName evidence="8">IGPS</shortName>
        <ecNumber evidence="8">4.1.1.48</ecNumber>
    </recommendedName>
</protein>
<dbReference type="Proteomes" id="UP001596104">
    <property type="component" value="Unassembled WGS sequence"/>
</dbReference>
<dbReference type="NCBIfam" id="NF001370">
    <property type="entry name" value="PRK00278.1-2"/>
    <property type="match status" value="1"/>
</dbReference>
<name>A0ABW0HDL4_9HYPH</name>
<dbReference type="EMBL" id="JBHSLV010000032">
    <property type="protein sequence ID" value="MFC5394681.1"/>
    <property type="molecule type" value="Genomic_DNA"/>
</dbReference>
<sequence length="270" mass="28875">MSDILRRIEAYKREEIAAARAAVPQTEIEKRAAAEPAPRDFIGALEAKHRAGGPALIAEIKKASPSKGLIRADFDPPALAKAYVAGGAACLSVLTDTPSFQGRPEYLAEARAASGLPGLRKDFMFEPYQVFEARSWGADCILIIMASLDDAAAQELVATAKALGMAALAEVHDEAELERALKLDTRLVGINNRDLRSFELNLAVTERLAPRVPKDRLLVGESGIFSHADIARLQACGVNTFLVGESLMRQTDVAAATRQLLTGKAAEVAA</sequence>
<dbReference type="CDD" id="cd00331">
    <property type="entry name" value="IGPS"/>
    <property type="match status" value="1"/>
</dbReference>
<dbReference type="GO" id="GO:0004425">
    <property type="term" value="F:indole-3-glycerol-phosphate synthase activity"/>
    <property type="evidence" value="ECO:0007669"/>
    <property type="project" value="UniProtKB-EC"/>
</dbReference>
<keyword evidence="6 8" id="KW-0057">Aromatic amino acid biosynthesis</keyword>
<gene>
    <name evidence="8 10" type="primary">trpC</name>
    <name evidence="10" type="ORF">ACFPPC_18750</name>
</gene>
<evidence type="ECO:0000256" key="2">
    <source>
        <dbReference type="ARBA" id="ARBA00004696"/>
    </source>
</evidence>
<evidence type="ECO:0000256" key="6">
    <source>
        <dbReference type="ARBA" id="ARBA00023141"/>
    </source>
</evidence>
<dbReference type="NCBIfam" id="NF001377">
    <property type="entry name" value="PRK00278.2-4"/>
    <property type="match status" value="1"/>
</dbReference>
<dbReference type="InterPro" id="IPR011060">
    <property type="entry name" value="RibuloseP-bd_barrel"/>
</dbReference>
<keyword evidence="11" id="KW-1185">Reference proteome</keyword>
<evidence type="ECO:0000256" key="7">
    <source>
        <dbReference type="ARBA" id="ARBA00023239"/>
    </source>
</evidence>
<evidence type="ECO:0000313" key="11">
    <source>
        <dbReference type="Proteomes" id="UP001596104"/>
    </source>
</evidence>
<dbReference type="InterPro" id="IPR013798">
    <property type="entry name" value="Indole-3-glycerol_P_synth_dom"/>
</dbReference>
<keyword evidence="5 8" id="KW-0822">Tryptophan biosynthesis</keyword>
<dbReference type="InterPro" id="IPR045186">
    <property type="entry name" value="Indole-3-glycerol_P_synth"/>
</dbReference>
<dbReference type="Gene3D" id="3.20.20.70">
    <property type="entry name" value="Aldolase class I"/>
    <property type="match status" value="1"/>
</dbReference>
<dbReference type="InterPro" id="IPR001468">
    <property type="entry name" value="Indole-3-GlycerolPSynthase_CS"/>
</dbReference>
<proteinExistence type="inferred from homology"/>
<dbReference type="PANTHER" id="PTHR22854:SF2">
    <property type="entry name" value="INDOLE-3-GLYCEROL-PHOSPHATE SYNTHASE"/>
    <property type="match status" value="1"/>
</dbReference>
<evidence type="ECO:0000256" key="8">
    <source>
        <dbReference type="HAMAP-Rule" id="MF_00134"/>
    </source>
</evidence>
<dbReference type="EC" id="4.1.1.48" evidence="8"/>
<comment type="pathway">
    <text evidence="2 8">Amino-acid biosynthesis; L-tryptophan biosynthesis; L-tryptophan from chorismate: step 4/5.</text>
</comment>
<dbReference type="SUPFAM" id="SSF51366">
    <property type="entry name" value="Ribulose-phoshate binding barrel"/>
    <property type="match status" value="1"/>
</dbReference>
<evidence type="ECO:0000313" key="10">
    <source>
        <dbReference type="EMBL" id="MFC5394681.1"/>
    </source>
</evidence>
<evidence type="ECO:0000256" key="4">
    <source>
        <dbReference type="ARBA" id="ARBA00022793"/>
    </source>
</evidence>
<organism evidence="10 11">
    <name type="scientific">Bosea vestrisii</name>
    <dbReference type="NCBI Taxonomy" id="151416"/>
    <lineage>
        <taxon>Bacteria</taxon>
        <taxon>Pseudomonadati</taxon>
        <taxon>Pseudomonadota</taxon>
        <taxon>Alphaproteobacteria</taxon>
        <taxon>Hyphomicrobiales</taxon>
        <taxon>Boseaceae</taxon>
        <taxon>Bosea</taxon>
    </lineage>
</organism>
<dbReference type="NCBIfam" id="NF001373">
    <property type="entry name" value="PRK00278.1-6"/>
    <property type="match status" value="1"/>
</dbReference>
<dbReference type="InterPro" id="IPR013785">
    <property type="entry name" value="Aldolase_TIM"/>
</dbReference>
<dbReference type="RefSeq" id="WP_377010135.1">
    <property type="nucleotide sequence ID" value="NZ_JBHSLV010000032.1"/>
</dbReference>
<comment type="catalytic activity">
    <reaction evidence="1 8">
        <text>1-(2-carboxyphenylamino)-1-deoxy-D-ribulose 5-phosphate + H(+) = (1S,2R)-1-C-(indol-3-yl)glycerol 3-phosphate + CO2 + H2O</text>
        <dbReference type="Rhea" id="RHEA:23476"/>
        <dbReference type="ChEBI" id="CHEBI:15377"/>
        <dbReference type="ChEBI" id="CHEBI:15378"/>
        <dbReference type="ChEBI" id="CHEBI:16526"/>
        <dbReference type="ChEBI" id="CHEBI:58613"/>
        <dbReference type="ChEBI" id="CHEBI:58866"/>
        <dbReference type="EC" id="4.1.1.48"/>
    </reaction>
</comment>
<comment type="similarity">
    <text evidence="8">Belongs to the TrpC family.</text>
</comment>
<keyword evidence="7 8" id="KW-0456">Lyase</keyword>
<dbReference type="PANTHER" id="PTHR22854">
    <property type="entry name" value="TRYPTOPHAN BIOSYNTHESIS PROTEIN"/>
    <property type="match status" value="1"/>
</dbReference>
<feature type="domain" description="Indole-3-glycerol phosphate synthase" evidence="9">
    <location>
        <begin position="5"/>
        <end position="260"/>
    </location>
</feature>
<reference evidence="11" key="1">
    <citation type="journal article" date="2019" name="Int. J. Syst. Evol. Microbiol.">
        <title>The Global Catalogue of Microorganisms (GCM) 10K type strain sequencing project: providing services to taxonomists for standard genome sequencing and annotation.</title>
        <authorList>
            <consortium name="The Broad Institute Genomics Platform"/>
            <consortium name="The Broad Institute Genome Sequencing Center for Infectious Disease"/>
            <person name="Wu L."/>
            <person name="Ma J."/>
        </authorList>
    </citation>
    <scope>NUCLEOTIDE SEQUENCE [LARGE SCALE GENOMIC DNA]</scope>
    <source>
        <strain evidence="11">CGMCC 1.16326</strain>
    </source>
</reference>
<accession>A0ABW0HDL4</accession>
<evidence type="ECO:0000259" key="9">
    <source>
        <dbReference type="Pfam" id="PF00218"/>
    </source>
</evidence>
<comment type="caution">
    <text evidence="10">The sequence shown here is derived from an EMBL/GenBank/DDBJ whole genome shotgun (WGS) entry which is preliminary data.</text>
</comment>
<dbReference type="Pfam" id="PF00218">
    <property type="entry name" value="IGPS"/>
    <property type="match status" value="1"/>
</dbReference>
<dbReference type="HAMAP" id="MF_00134_B">
    <property type="entry name" value="IGPS_B"/>
    <property type="match status" value="1"/>
</dbReference>